<evidence type="ECO:0000256" key="1">
    <source>
        <dbReference type="ARBA" id="ARBA00022691"/>
    </source>
</evidence>
<evidence type="ECO:0000259" key="3">
    <source>
        <dbReference type="PROSITE" id="PS51668"/>
    </source>
</evidence>
<dbReference type="InterPro" id="IPR040372">
    <property type="entry name" value="YaeB-like"/>
</dbReference>
<gene>
    <name evidence="4" type="primary">tsaA</name>
    <name evidence="4" type="ORF">NR989_06300</name>
</gene>
<dbReference type="Gene3D" id="2.40.30.70">
    <property type="entry name" value="YaeB-like"/>
    <property type="match status" value="1"/>
</dbReference>
<dbReference type="Proteomes" id="UP001222275">
    <property type="component" value="Chromosome"/>
</dbReference>
<dbReference type="EMBL" id="CP102381">
    <property type="protein sequence ID" value="WEJ61625.1"/>
    <property type="molecule type" value="Genomic_DNA"/>
</dbReference>
<dbReference type="InterPro" id="IPR041369">
    <property type="entry name" value="TrmO_C"/>
</dbReference>
<dbReference type="RefSeq" id="WP_275593883.1">
    <property type="nucleotide sequence ID" value="NZ_CP102381.1"/>
</dbReference>
<reference evidence="4 5" key="1">
    <citation type="submission" date="2022-06" db="EMBL/GenBank/DDBJ databases">
        <title>Thiomicrohabdus sp. nov, an obligately chemolithoautotrophic, sulfur-oxidizing bacterium isolated from beach of Guanyin Mountain. Amoy.</title>
        <authorList>
            <person name="Zhu H."/>
        </authorList>
    </citation>
    <scope>NUCLEOTIDE SEQUENCE [LARGE SCALE GENOMIC DNA]</scope>
    <source>
        <strain evidence="4 5">XGS-01</strain>
    </source>
</reference>
<dbReference type="PROSITE" id="PS51668">
    <property type="entry name" value="TSAA_2"/>
    <property type="match status" value="1"/>
</dbReference>
<sequence length="246" mass="27813">MSSSASTDSNQTSMHTIGLVHSPFIEKFGVPRQPGLVEGNIGQIELLKPWNREEALQGLDGFSHIWVVFIFHQAIKPIEDWRPTVRPPREGAKRQGVFATRSPYRPNPIGMSVLPYHGWEKKNGKLFLNVSGLDLIDQTPIIDIKPYLPYADSLPEAVGGFAHNAPESSQFEVLFSATAIQQIQQVKETYPHLTQLITSTLKHNPRPVHFGNIKKRKNFGLKLYEFNIQWQLENDHISVLSLDVKS</sequence>
<dbReference type="InterPro" id="IPR036413">
    <property type="entry name" value="YaeB-like_sf"/>
</dbReference>
<dbReference type="PANTHER" id="PTHR12818">
    <property type="entry name" value="TRNA (ADENINE(37)-N6)-METHYLTRANSFERASE"/>
    <property type="match status" value="1"/>
</dbReference>
<keyword evidence="1" id="KW-0949">S-adenosyl-L-methionine</keyword>
<name>A0ABY8C6S2_9GAMM</name>
<dbReference type="PROSITE" id="PS01318">
    <property type="entry name" value="TSAA_1"/>
    <property type="match status" value="1"/>
</dbReference>
<dbReference type="InterPro" id="IPR036414">
    <property type="entry name" value="YaeB_N_sf"/>
</dbReference>
<evidence type="ECO:0000256" key="2">
    <source>
        <dbReference type="ARBA" id="ARBA00033753"/>
    </source>
</evidence>
<dbReference type="Gene3D" id="3.30.2310.10">
    <property type="entry name" value="YaeB-like"/>
    <property type="match status" value="1"/>
</dbReference>
<dbReference type="SUPFAM" id="SSF118196">
    <property type="entry name" value="YaeB-like"/>
    <property type="match status" value="1"/>
</dbReference>
<dbReference type="CDD" id="cd09281">
    <property type="entry name" value="UPF0066"/>
    <property type="match status" value="1"/>
</dbReference>
<comment type="similarity">
    <text evidence="2">Belongs to the tRNA methyltransferase O family.</text>
</comment>
<dbReference type="InterPro" id="IPR023370">
    <property type="entry name" value="TrmO-like_N"/>
</dbReference>
<proteinExistence type="inferred from homology"/>
<evidence type="ECO:0000313" key="5">
    <source>
        <dbReference type="Proteomes" id="UP001222275"/>
    </source>
</evidence>
<keyword evidence="5" id="KW-1185">Reference proteome</keyword>
<dbReference type="InterPro" id="IPR023368">
    <property type="entry name" value="UPF0066_cons_site"/>
</dbReference>
<dbReference type="NCBIfam" id="TIGR00104">
    <property type="entry name" value="tRNA_TsaA"/>
    <property type="match status" value="1"/>
</dbReference>
<protein>
    <submittedName>
        <fullName evidence="4">tRNA (N6-threonylcarbamoyladenosine(37)-N6)-methyltransferase TrmO</fullName>
    </submittedName>
</protein>
<dbReference type="Pfam" id="PF01980">
    <property type="entry name" value="TrmO_N"/>
    <property type="match status" value="1"/>
</dbReference>
<organism evidence="4 5">
    <name type="scientific">Thiomicrorhabdus lithotrophica</name>
    <dbReference type="NCBI Taxonomy" id="2949997"/>
    <lineage>
        <taxon>Bacteria</taxon>
        <taxon>Pseudomonadati</taxon>
        <taxon>Pseudomonadota</taxon>
        <taxon>Gammaproteobacteria</taxon>
        <taxon>Thiotrichales</taxon>
        <taxon>Piscirickettsiaceae</taxon>
        <taxon>Thiomicrorhabdus</taxon>
    </lineage>
</organism>
<evidence type="ECO:0000313" key="4">
    <source>
        <dbReference type="EMBL" id="WEJ61625.1"/>
    </source>
</evidence>
<feature type="domain" description="TsaA-like" evidence="3">
    <location>
        <begin position="14"/>
        <end position="156"/>
    </location>
</feature>
<dbReference type="Pfam" id="PF18389">
    <property type="entry name" value="TrmO_C"/>
    <property type="match status" value="1"/>
</dbReference>
<dbReference type="PANTHER" id="PTHR12818:SF0">
    <property type="entry name" value="TRNA (ADENINE(37)-N6)-METHYLTRANSFERASE"/>
    <property type="match status" value="1"/>
</dbReference>
<accession>A0ABY8C6S2</accession>